<evidence type="ECO:0000256" key="4">
    <source>
        <dbReference type="ARBA" id="ARBA00022692"/>
    </source>
</evidence>
<keyword evidence="2" id="KW-0813">Transport</keyword>
<keyword evidence="5 9" id="KW-1133">Transmembrane helix</keyword>
<dbReference type="InterPro" id="IPR044669">
    <property type="entry name" value="YneE/VCCN1/2-like"/>
</dbReference>
<dbReference type="PANTHER" id="PTHR33281:SF19">
    <property type="entry name" value="VOLTAGE-DEPENDENT ANION CHANNEL-FORMING PROTEIN YNEE"/>
    <property type="match status" value="1"/>
</dbReference>
<comment type="caution">
    <text evidence="10">The sequence shown here is derived from an EMBL/GenBank/DDBJ whole genome shotgun (WGS) entry which is preliminary data.</text>
</comment>
<keyword evidence="3" id="KW-1003">Cell membrane</keyword>
<keyword evidence="6" id="KW-0406">Ion transport</keyword>
<evidence type="ECO:0000256" key="6">
    <source>
        <dbReference type="ARBA" id="ARBA00023065"/>
    </source>
</evidence>
<evidence type="ECO:0000256" key="1">
    <source>
        <dbReference type="ARBA" id="ARBA00004651"/>
    </source>
</evidence>
<evidence type="ECO:0000256" key="3">
    <source>
        <dbReference type="ARBA" id="ARBA00022475"/>
    </source>
</evidence>
<gene>
    <name evidence="10" type="ORF">QU605_07290</name>
</gene>
<feature type="transmembrane region" description="Helical" evidence="9">
    <location>
        <begin position="12"/>
        <end position="35"/>
    </location>
</feature>
<dbReference type="EMBL" id="JAUDUY010000003">
    <property type="protein sequence ID" value="MDM9631267.1"/>
    <property type="molecule type" value="Genomic_DNA"/>
</dbReference>
<comment type="subcellular location">
    <subcellularLocation>
        <location evidence="1">Cell membrane</location>
        <topology evidence="1">Multi-pass membrane protein</topology>
    </subcellularLocation>
</comment>
<evidence type="ECO:0000313" key="10">
    <source>
        <dbReference type="EMBL" id="MDM9631267.1"/>
    </source>
</evidence>
<sequence>MYVKRNMGVIPIILGTWKNLVFFTVWTSFIFYLYYYQGWTFISIAFEPLSVIGIAVSFYLGFKNSQSYDRFWEARKIWGSIVNYSRTWATQVLSLVQESEEDKKILIYRHLAWINALRIQLRRPSTFSMKPRRSFKRIIEVFQEESSLEKVLEPFISEAELKSLESRKNAATHLIKNQALHLEQLLSQKRISEFDKLLLHHLMEEMYNQQGGCERIKNTPFPRQYSYFGTVFAWIFVLLLPFGLLNAFDEEFNSLSGTARIWMELAAISLSVLLSWIFITMDKVGSNSEDPFEGRFNDVAMTAICRTIEIDLKDMLDEESLPEKIAPKNNILY</sequence>
<protein>
    <submittedName>
        <fullName evidence="10">Bestrophin family ion channel</fullName>
    </submittedName>
</protein>
<feature type="transmembrane region" description="Helical" evidence="9">
    <location>
        <begin position="225"/>
        <end position="248"/>
    </location>
</feature>
<feature type="transmembrane region" description="Helical" evidence="9">
    <location>
        <begin position="260"/>
        <end position="279"/>
    </location>
</feature>
<dbReference type="PANTHER" id="PTHR33281">
    <property type="entry name" value="UPF0187 PROTEIN YNEE"/>
    <property type="match status" value="1"/>
</dbReference>
<accession>A0ABT7WEC1</accession>
<keyword evidence="4 9" id="KW-0812">Transmembrane</keyword>
<evidence type="ECO:0000256" key="2">
    <source>
        <dbReference type="ARBA" id="ARBA00022448"/>
    </source>
</evidence>
<reference evidence="10" key="1">
    <citation type="submission" date="2023-06" db="EMBL/GenBank/DDBJ databases">
        <title>Robiginitalea aurantiacus sp. nov. and Algoriphagus sediminis sp. nov., isolated from coastal sediment.</title>
        <authorList>
            <person name="Zhou Z.Y."/>
            <person name="An J."/>
            <person name="Jia Y.W."/>
            <person name="Du Z.J."/>
        </authorList>
    </citation>
    <scope>NUCLEOTIDE SEQUENCE</scope>
    <source>
        <strain evidence="10">M39</strain>
    </source>
</reference>
<feature type="transmembrane region" description="Helical" evidence="9">
    <location>
        <begin position="41"/>
        <end position="62"/>
    </location>
</feature>
<dbReference type="RefSeq" id="WP_289724628.1">
    <property type="nucleotide sequence ID" value="NZ_JAUDUY010000003.1"/>
</dbReference>
<evidence type="ECO:0000256" key="9">
    <source>
        <dbReference type="SAM" id="Phobius"/>
    </source>
</evidence>
<keyword evidence="11" id="KW-1185">Reference proteome</keyword>
<keyword evidence="7 9" id="KW-0472">Membrane</keyword>
<evidence type="ECO:0000256" key="5">
    <source>
        <dbReference type="ARBA" id="ARBA00022989"/>
    </source>
</evidence>
<dbReference type="Proteomes" id="UP001174839">
    <property type="component" value="Unassembled WGS sequence"/>
</dbReference>
<name>A0ABT7WEC1_9FLAO</name>
<comment type="similarity">
    <text evidence="8">Belongs to the anion channel-forming bestrophin (TC 1.A.46) family.</text>
</comment>
<organism evidence="10 11">
    <name type="scientific">Robiginitalea aurantiaca</name>
    <dbReference type="NCBI Taxonomy" id="3056915"/>
    <lineage>
        <taxon>Bacteria</taxon>
        <taxon>Pseudomonadati</taxon>
        <taxon>Bacteroidota</taxon>
        <taxon>Flavobacteriia</taxon>
        <taxon>Flavobacteriales</taxon>
        <taxon>Flavobacteriaceae</taxon>
        <taxon>Robiginitalea</taxon>
    </lineage>
</organism>
<evidence type="ECO:0000256" key="8">
    <source>
        <dbReference type="ARBA" id="ARBA00034708"/>
    </source>
</evidence>
<dbReference type="Pfam" id="PF25539">
    <property type="entry name" value="Bestrophin_2"/>
    <property type="match status" value="1"/>
</dbReference>
<evidence type="ECO:0000256" key="7">
    <source>
        <dbReference type="ARBA" id="ARBA00023136"/>
    </source>
</evidence>
<evidence type="ECO:0000313" key="11">
    <source>
        <dbReference type="Proteomes" id="UP001174839"/>
    </source>
</evidence>
<proteinExistence type="inferred from homology"/>